<dbReference type="InterPro" id="IPR051044">
    <property type="entry name" value="MAG_DAG_Lipase"/>
</dbReference>
<gene>
    <name evidence="2" type="ORF">JN12_03475</name>
</gene>
<dbReference type="GO" id="GO:0016746">
    <property type="term" value="F:acyltransferase activity"/>
    <property type="evidence" value="ECO:0007669"/>
    <property type="project" value="InterPro"/>
</dbReference>
<evidence type="ECO:0000259" key="1">
    <source>
        <dbReference type="SMART" id="SM00563"/>
    </source>
</evidence>
<dbReference type="SUPFAM" id="SSF53474">
    <property type="entry name" value="alpha/beta-Hydrolases"/>
    <property type="match status" value="1"/>
</dbReference>
<dbReference type="InterPro" id="IPR022742">
    <property type="entry name" value="Hydrolase_4"/>
</dbReference>
<dbReference type="EMBL" id="VLLN01000029">
    <property type="protein sequence ID" value="TWJ14302.1"/>
    <property type="molecule type" value="Genomic_DNA"/>
</dbReference>
<dbReference type="Gene3D" id="3.40.50.1820">
    <property type="entry name" value="alpha/beta hydrolase"/>
    <property type="match status" value="1"/>
</dbReference>
<organism evidence="2 3">
    <name type="scientific">Geobacter argillaceus</name>
    <dbReference type="NCBI Taxonomy" id="345631"/>
    <lineage>
        <taxon>Bacteria</taxon>
        <taxon>Pseudomonadati</taxon>
        <taxon>Thermodesulfobacteriota</taxon>
        <taxon>Desulfuromonadia</taxon>
        <taxon>Geobacterales</taxon>
        <taxon>Geobacteraceae</taxon>
        <taxon>Geobacter</taxon>
    </lineage>
</organism>
<dbReference type="Pfam" id="PF12146">
    <property type="entry name" value="Hydrolase_4"/>
    <property type="match status" value="1"/>
</dbReference>
<proteinExistence type="predicted"/>
<accession>A0A562V8Y8</accession>
<dbReference type="RefSeq" id="WP_145025108.1">
    <property type="nucleotide sequence ID" value="NZ_VLLN01000029.1"/>
</dbReference>
<dbReference type="SMART" id="SM00563">
    <property type="entry name" value="PlsC"/>
    <property type="match status" value="1"/>
</dbReference>
<protein>
    <submittedName>
        <fullName evidence="2">Esterase/lipase</fullName>
    </submittedName>
</protein>
<feature type="domain" description="Phospholipid/glycerol acyltransferase" evidence="1">
    <location>
        <begin position="37"/>
        <end position="199"/>
    </location>
</feature>
<evidence type="ECO:0000313" key="3">
    <source>
        <dbReference type="Proteomes" id="UP000319449"/>
    </source>
</evidence>
<dbReference type="OrthoDB" id="9786110at2"/>
<dbReference type="InterPro" id="IPR002123">
    <property type="entry name" value="Plipid/glycerol_acylTrfase"/>
</dbReference>
<comment type="caution">
    <text evidence="2">The sequence shown here is derived from an EMBL/GenBank/DDBJ whole genome shotgun (WGS) entry which is preliminary data.</text>
</comment>
<dbReference type="AlphaFoldDB" id="A0A562V8Y8"/>
<dbReference type="PANTHER" id="PTHR11614">
    <property type="entry name" value="PHOSPHOLIPASE-RELATED"/>
    <property type="match status" value="1"/>
</dbReference>
<dbReference type="InterPro" id="IPR029058">
    <property type="entry name" value="AB_hydrolase_fold"/>
</dbReference>
<evidence type="ECO:0000313" key="2">
    <source>
        <dbReference type="EMBL" id="TWJ14302.1"/>
    </source>
</evidence>
<reference evidence="2 3" key="1">
    <citation type="submission" date="2019-07" db="EMBL/GenBank/DDBJ databases">
        <title>Genomic Encyclopedia of Archaeal and Bacterial Type Strains, Phase II (KMG-II): from individual species to whole genera.</title>
        <authorList>
            <person name="Goeker M."/>
        </authorList>
    </citation>
    <scope>NUCLEOTIDE SEQUENCE [LARGE SCALE GENOMIC DNA]</scope>
    <source>
        <strain evidence="2 3">ATCC BAA-1139</strain>
    </source>
</reference>
<name>A0A562V8Y8_9BACT</name>
<keyword evidence="3" id="KW-1185">Reference proteome</keyword>
<dbReference type="Pfam" id="PF01553">
    <property type="entry name" value="Acyltransferase"/>
    <property type="match status" value="1"/>
</dbReference>
<sequence>MNRYAYLTSGRAIALMEAVSRVRVNIHGREQIPDGSLIFVINHFTRIETLLLPYHIYSLTGRPVWSLADAAMFGGTLGKVLDAVGAVSTSAPDRDRLIVKNLLSGEANWIIFPEGYMVKDKAIVEKARYAIFRAGGRLPPHTGAASLALRTEFYRQRLRLLVRELPDEAERLRQLFGIDDLAPVLAGRTLIVPVNITYYPLRARENALSRLADRFFGQVPARFHEELLTEGAMLLEGVDIDIRFGRFIEVGERLESVPIRRDVSSLKRIDFNDRLPSHLEIRREANLLTKRYMGAIYGLTTVNHDHLFASLLRALPFREFAADDFRRRAFLLIQKMGESGLCRHQSLENSQIALLTDDRYHKYREFLALALETGVLRQKGPLLVKDPAKFSSSFDLHRARIDNPIGVVANEVLPLVRLQRLVRIMAWLPPQMTRYLAGRQLLRQAERDFAADYHAFFHTGESKGRDVGRPILIRGSSRELGVVLVHGFLAAPGELRGLAEYLGRQGLWVYVTRLKGHGTSPEDLARQSGSDWRESVDVGFAAMELICKRVVVGGFSFGGGLALECAARLGSVAGVFAVCPPMRLQDISSRFAPTVVVWNRLMDFLKYHERKKEYVEIVPEHPEINYHRLPVAALAEMGAFMKELEPKLPSVSAPALVIQAKGDPVVDPAGSKLLYDRLGSGQKGYRLLNLHNHGILQGEGADRVYAVIGEFIEKLRGLR</sequence>
<dbReference type="Proteomes" id="UP000319449">
    <property type="component" value="Unassembled WGS sequence"/>
</dbReference>